<gene>
    <name evidence="3" type="ORF">B0A70_08430</name>
    <name evidence="4" type="ORF">SAMN05421796_106131</name>
</gene>
<dbReference type="EMBL" id="MUGO01000012">
    <property type="protein sequence ID" value="PQA93804.1"/>
    <property type="molecule type" value="Genomic_DNA"/>
</dbReference>
<evidence type="ECO:0000256" key="1">
    <source>
        <dbReference type="SAM" id="Phobius"/>
    </source>
</evidence>
<keyword evidence="1" id="KW-1133">Transmembrane helix</keyword>
<feature type="transmembrane region" description="Helical" evidence="1">
    <location>
        <begin position="58"/>
        <end position="77"/>
    </location>
</feature>
<reference evidence="3 6" key="1">
    <citation type="submission" date="2016-11" db="EMBL/GenBank/DDBJ databases">
        <title>Whole genomes of Flavobacteriaceae.</title>
        <authorList>
            <person name="Stine C."/>
            <person name="Li C."/>
            <person name="Tadesse D."/>
        </authorList>
    </citation>
    <scope>NUCLEOTIDE SEQUENCE [LARGE SCALE GENOMIC DNA]</scope>
    <source>
        <strain evidence="3 6">DSM 21068</strain>
    </source>
</reference>
<dbReference type="InterPro" id="IPR025588">
    <property type="entry name" value="YcxB-like_C"/>
</dbReference>
<keyword evidence="6" id="KW-1185">Reference proteome</keyword>
<name>A0A1N7N236_9FLAO</name>
<dbReference type="EMBL" id="FTOJ01000006">
    <property type="protein sequence ID" value="SIS92436.1"/>
    <property type="molecule type" value="Genomic_DNA"/>
</dbReference>
<dbReference type="AlphaFoldDB" id="A0A1N7N236"/>
<dbReference type="Pfam" id="PF14317">
    <property type="entry name" value="YcxB"/>
    <property type="match status" value="1"/>
</dbReference>
<reference evidence="5" key="2">
    <citation type="submission" date="2017-01" db="EMBL/GenBank/DDBJ databases">
        <authorList>
            <person name="Varghese N."/>
            <person name="Submissions S."/>
        </authorList>
    </citation>
    <scope>NUCLEOTIDE SEQUENCE [LARGE SCALE GENOMIC DNA]</scope>
    <source>
        <strain evidence="5">DSM 21068</strain>
    </source>
</reference>
<keyword evidence="1" id="KW-0472">Membrane</keyword>
<organism evidence="4 5">
    <name type="scientific">Chryseobacterium piscicola</name>
    <dbReference type="NCBI Taxonomy" id="551459"/>
    <lineage>
        <taxon>Bacteria</taxon>
        <taxon>Pseudomonadati</taxon>
        <taxon>Bacteroidota</taxon>
        <taxon>Flavobacteriia</taxon>
        <taxon>Flavobacteriales</taxon>
        <taxon>Weeksellaceae</taxon>
        <taxon>Chryseobacterium group</taxon>
        <taxon>Chryseobacterium</taxon>
    </lineage>
</organism>
<evidence type="ECO:0000259" key="2">
    <source>
        <dbReference type="Pfam" id="PF14317"/>
    </source>
</evidence>
<dbReference type="RefSeq" id="WP_076452012.1">
    <property type="nucleotide sequence ID" value="NZ_FTOJ01000006.1"/>
</dbReference>
<dbReference type="OrthoDB" id="1249483at2"/>
<keyword evidence="1" id="KW-0812">Transmembrane</keyword>
<feature type="domain" description="YcxB-like C-terminal" evidence="2">
    <location>
        <begin position="101"/>
        <end position="157"/>
    </location>
</feature>
<sequence length="169" mass="19820">MEATHQINSKDYVKLMFSLAYRKPVFIFLFLSGFFLVFKLIDSIATGKFMYLELSTRYFIVMMIIYIFIISPLMLFIRFRNAFKTNKGIGEKVTTTITSESIKHSAESYISEIEWNVIHKIRELKSWFLFYHNNISFGFLPKKDLSEEQILELRTLIGNSGVKAKLLKS</sequence>
<feature type="transmembrane region" description="Helical" evidence="1">
    <location>
        <begin position="20"/>
        <end position="38"/>
    </location>
</feature>
<evidence type="ECO:0000313" key="4">
    <source>
        <dbReference type="EMBL" id="SIS92436.1"/>
    </source>
</evidence>
<evidence type="ECO:0000313" key="6">
    <source>
        <dbReference type="Proteomes" id="UP000238314"/>
    </source>
</evidence>
<evidence type="ECO:0000313" key="3">
    <source>
        <dbReference type="EMBL" id="PQA93804.1"/>
    </source>
</evidence>
<dbReference type="Proteomes" id="UP000186246">
    <property type="component" value="Unassembled WGS sequence"/>
</dbReference>
<reference evidence="4" key="3">
    <citation type="submission" date="2017-01" db="EMBL/GenBank/DDBJ databases">
        <authorList>
            <person name="Mah S.A."/>
            <person name="Swanson W.J."/>
            <person name="Moy G.W."/>
            <person name="Vacquier V.D."/>
        </authorList>
    </citation>
    <scope>NUCLEOTIDE SEQUENCE [LARGE SCALE GENOMIC DNA]</scope>
    <source>
        <strain evidence="4">DSM 21068</strain>
    </source>
</reference>
<dbReference type="STRING" id="551459.SAMN05421796_106131"/>
<protein>
    <submittedName>
        <fullName evidence="4">YcxB-like protein</fullName>
    </submittedName>
</protein>
<evidence type="ECO:0000313" key="5">
    <source>
        <dbReference type="Proteomes" id="UP000186246"/>
    </source>
</evidence>
<dbReference type="Proteomes" id="UP000238314">
    <property type="component" value="Unassembled WGS sequence"/>
</dbReference>
<proteinExistence type="predicted"/>
<accession>A0A1N7N236</accession>